<feature type="region of interest" description="Disordered" evidence="9">
    <location>
        <begin position="1196"/>
        <end position="1224"/>
    </location>
</feature>
<evidence type="ECO:0000313" key="11">
    <source>
        <dbReference type="EMBL" id="GBF91684.1"/>
    </source>
</evidence>
<proteinExistence type="inferred from homology"/>
<dbReference type="Pfam" id="PF00225">
    <property type="entry name" value="Kinesin"/>
    <property type="match status" value="2"/>
</dbReference>
<feature type="region of interest" description="Disordered" evidence="9">
    <location>
        <begin position="1802"/>
        <end position="1862"/>
    </location>
</feature>
<dbReference type="STRING" id="307507.A0A2V0NVL4"/>
<evidence type="ECO:0000256" key="5">
    <source>
        <dbReference type="ARBA" id="ARBA00023054"/>
    </source>
</evidence>
<keyword evidence="6 7" id="KW-0505">Motor protein</keyword>
<evidence type="ECO:0000313" key="12">
    <source>
        <dbReference type="Proteomes" id="UP000247498"/>
    </source>
</evidence>
<feature type="region of interest" description="Disordered" evidence="9">
    <location>
        <begin position="1729"/>
        <end position="1784"/>
    </location>
</feature>
<feature type="compositionally biased region" description="Gly residues" evidence="9">
    <location>
        <begin position="1198"/>
        <end position="1208"/>
    </location>
</feature>
<feature type="coiled-coil region" evidence="8">
    <location>
        <begin position="854"/>
        <end position="916"/>
    </location>
</feature>
<evidence type="ECO:0000256" key="4">
    <source>
        <dbReference type="ARBA" id="ARBA00022840"/>
    </source>
</evidence>
<feature type="coiled-coil region" evidence="8">
    <location>
        <begin position="706"/>
        <end position="789"/>
    </location>
</feature>
<evidence type="ECO:0000256" key="2">
    <source>
        <dbReference type="ARBA" id="ARBA00022490"/>
    </source>
</evidence>
<feature type="region of interest" description="Disordered" evidence="9">
    <location>
        <begin position="1341"/>
        <end position="1518"/>
    </location>
</feature>
<keyword evidence="4 7" id="KW-0067">ATP-binding</keyword>
<keyword evidence="5 8" id="KW-0175">Coiled coil</keyword>
<keyword evidence="3 7" id="KW-0547">Nucleotide-binding</keyword>
<feature type="binding site" evidence="7">
    <location>
        <begin position="101"/>
        <end position="108"/>
    </location>
    <ligand>
        <name>ATP</name>
        <dbReference type="ChEBI" id="CHEBI:30616"/>
    </ligand>
</feature>
<dbReference type="EMBL" id="BDRX01000026">
    <property type="protein sequence ID" value="GBF91684.1"/>
    <property type="molecule type" value="Genomic_DNA"/>
</dbReference>
<dbReference type="InterPro" id="IPR036961">
    <property type="entry name" value="Kinesin_motor_dom_sf"/>
</dbReference>
<evidence type="ECO:0000256" key="7">
    <source>
        <dbReference type="PROSITE-ProRule" id="PRU00283"/>
    </source>
</evidence>
<keyword evidence="2" id="KW-0963">Cytoplasm</keyword>
<dbReference type="Gene3D" id="3.40.850.10">
    <property type="entry name" value="Kinesin motor domain"/>
    <property type="match status" value="1"/>
</dbReference>
<dbReference type="SUPFAM" id="SSF52540">
    <property type="entry name" value="P-loop containing nucleoside triphosphate hydrolases"/>
    <property type="match status" value="1"/>
</dbReference>
<dbReference type="PRINTS" id="PR00380">
    <property type="entry name" value="KINESINHEAVY"/>
</dbReference>
<keyword evidence="12" id="KW-1185">Reference proteome</keyword>
<feature type="compositionally biased region" description="Gly residues" evidence="9">
    <location>
        <begin position="1836"/>
        <end position="1850"/>
    </location>
</feature>
<feature type="region of interest" description="Disordered" evidence="9">
    <location>
        <begin position="520"/>
        <end position="558"/>
    </location>
</feature>
<organism evidence="11 12">
    <name type="scientific">Raphidocelis subcapitata</name>
    <dbReference type="NCBI Taxonomy" id="307507"/>
    <lineage>
        <taxon>Eukaryota</taxon>
        <taxon>Viridiplantae</taxon>
        <taxon>Chlorophyta</taxon>
        <taxon>core chlorophytes</taxon>
        <taxon>Chlorophyceae</taxon>
        <taxon>CS clade</taxon>
        <taxon>Sphaeropleales</taxon>
        <taxon>Selenastraceae</taxon>
        <taxon>Raphidocelis</taxon>
    </lineage>
</organism>
<feature type="compositionally biased region" description="Low complexity" evidence="9">
    <location>
        <begin position="1341"/>
        <end position="1357"/>
    </location>
</feature>
<dbReference type="InterPro" id="IPR001752">
    <property type="entry name" value="Kinesin_motor_dom"/>
</dbReference>
<feature type="compositionally biased region" description="Low complexity" evidence="9">
    <location>
        <begin position="1732"/>
        <end position="1765"/>
    </location>
</feature>
<sequence>MAAPAASRPSTAGASKKSEESVCVAVNIRPLIDIELDQGCQECLFVTPGLSQVTSGTQAYTYDHIFGGDCGDALCNLYPKCVAPLLDGLFRGYNATVFAYGQTGSGKTYTMGSGFSPGGPARGVIPEVMEELFARIEAGKEGSEFSVRVSFVEIHKEEVRDLLFVEGRGPRPQVTIRELPSGVTLSGAVEREVHSREEMVAVLEQGSLCRAVGATNMNNRSSRSHAIFTITLEQRRMQPSTAAASRAASPARRAAAAAAGDAAAAAALVAEAAEDEEEEDDDGEDGDGGDDSAEDYLIAKMHLVDLAGSERAKRTGAEGARLREAININKGLLALAKVISALVDNQGHVPYRDSKLTRLLQDSLGGNSRTLMLACVSPADVNREESLNTLRYADRARHIKNKPVVNRDPVAAQLANLRQQLAALRAENVALKRTIGAAGGDPDALAALVSGSALPPGEALQEAYDELAMRCNVLEAQHARDAGELADLRGETADLRERLLAAETARDSARLRLQALRATAGAGDARPSSRASDAPAAEAGDGAEAAPGARGAAPEAGAVDEELVEADVDVIAELRARICELEGELRQARSLQRAQSSMLRSGANDGVAAAAAAAVTGRRGVRGGGLRSTSGGGAGAGSLPGSRFTSAGGFLGAPGALVPDEDDGDASTPLTPAQRPAEAISVPLEEADSSKDAELIAGTTAHFVSQEQLKNRLADIARQMAAKQRRLAALQSAVGVGDGLKAQYDGHLQALQAERDALLKEKSGLLQKLHKAAEASAEERRRLEALYREKLAAVERRVKELGDREREARRGSKQLARVEQVCRQLQDDIVKMKGHKAAVLRRMEQREREFREWRAARERELAQLRRSAQRQNAALQQHQAMHLKQQAVLKRKTEEAEAAKKRLRELIEVQARARNQRADAAAARGGGELEMQPNAGAPLLRSERARREWVEQELDLCNTSWEYMKVLEGELAQRAEKTHRLREVQKQLMLLGGMVPPSPVVFSNARGASVAGAPATPVGGGGSQEALLGRKQRLEDDIERHNEAIKELQLQWERARQDEEGRGGGAADVKRWTGIRTVVEGRELLRTLFRVALDNKASLNEAHMELAKICEEMDILRIMLDTAQQQAGEARRKAVETEATALAVISSTPLAAMDRVGLSGGGAGAGAGAGVDRTLRDADELIRELGIKLARLSAAAEDGGGGGGGGAAGEEDGEGGAAGKAAAGGGKDISKLFSMLGHLENDWEVFVHRDGAGRRSGGRPAASGTVAPNTSASAPGGDTLREPLLLAPPLQQQQPSQEQQQQRPEQEPDGPEETDKAEIAEIVRSLDFDSAAAAAAAAASAAAAAASGARASLASAAEEFHDAEEGEEDDGWDDDGGSSGTGGEDDSGSGVGESEEVVDDEDDEDYVPTPAAPRRLRGRAVASAAAGPGHGAEGGGRGGSGGGGGGGGAAVGGSRRRGGRRRGGGAGSGAEGSDAASPNGPSRLGSPPGSPGAAGRAGSASPANRRQPAAGRGFKRAESQRRRVLFHAWATPVLQHINEARAKQGKPAVQKLTVKVLKDGLEGAVINGAPFRPGAMTRDQLIDEYRRHLLLPTDLAEGIATAIDRVTGVAQWLTLNPASTAEEEDLLAAVTAAAGAAAGGGAPGGAGAAAGGSGGGQQQHVWVPAAAPQRARPGSGGGAGGPVARVGGEACGSPLGSPVRARVRRMPGTPPEAGGNAILAVARRPQLHACGDSAPASPRDPADSPQRARIAAAAAAAQRVRNAGRLAGPRPPGSGDGLSAGPLSASYDSGLGQAFKRAIREAAADRSPVSSGRSAGGAAPPGRLQLPLALPAAAPDGGGAGRGAEDGGGCISARGPGKNIWR</sequence>
<dbReference type="GO" id="GO:0005524">
    <property type="term" value="F:ATP binding"/>
    <property type="evidence" value="ECO:0007669"/>
    <property type="project" value="UniProtKB-UniRule"/>
</dbReference>
<feature type="region of interest" description="Disordered" evidence="9">
    <location>
        <begin position="267"/>
        <end position="292"/>
    </location>
</feature>
<evidence type="ECO:0000256" key="8">
    <source>
        <dbReference type="SAM" id="Coils"/>
    </source>
</evidence>
<feature type="compositionally biased region" description="Acidic residues" evidence="9">
    <location>
        <begin position="1383"/>
        <end position="1406"/>
    </location>
</feature>
<dbReference type="GO" id="GO:0005737">
    <property type="term" value="C:cytoplasm"/>
    <property type="evidence" value="ECO:0007669"/>
    <property type="project" value="UniProtKB-SubCell"/>
</dbReference>
<dbReference type="GO" id="GO:0051231">
    <property type="term" value="P:spindle elongation"/>
    <property type="evidence" value="ECO:0007669"/>
    <property type="project" value="TreeGrafter"/>
</dbReference>
<evidence type="ECO:0000256" key="6">
    <source>
        <dbReference type="ARBA" id="ARBA00023175"/>
    </source>
</evidence>
<feature type="region of interest" description="Disordered" evidence="9">
    <location>
        <begin position="652"/>
        <end position="676"/>
    </location>
</feature>
<feature type="coiled-coil region" evidence="8">
    <location>
        <begin position="1024"/>
        <end position="1058"/>
    </location>
</feature>
<feature type="compositionally biased region" description="Low complexity" evidence="9">
    <location>
        <begin position="520"/>
        <end position="557"/>
    </location>
</feature>
<dbReference type="GO" id="GO:0005875">
    <property type="term" value="C:microtubule associated complex"/>
    <property type="evidence" value="ECO:0007669"/>
    <property type="project" value="TreeGrafter"/>
</dbReference>
<reference evidence="11 12" key="1">
    <citation type="journal article" date="2018" name="Sci. Rep.">
        <title>Raphidocelis subcapitata (=Pseudokirchneriella subcapitata) provides an insight into genome evolution and environmental adaptations in the Sphaeropleales.</title>
        <authorList>
            <person name="Suzuki S."/>
            <person name="Yamaguchi H."/>
            <person name="Nakajima N."/>
            <person name="Kawachi M."/>
        </authorList>
    </citation>
    <scope>NUCLEOTIDE SEQUENCE [LARGE SCALE GENOMIC DNA]</scope>
    <source>
        <strain evidence="11 12">NIES-35</strain>
    </source>
</reference>
<feature type="region of interest" description="Disordered" evidence="9">
    <location>
        <begin position="1638"/>
        <end position="1698"/>
    </location>
</feature>
<comment type="caution">
    <text evidence="11">The sequence shown here is derived from an EMBL/GenBank/DDBJ whole genome shotgun (WGS) entry which is preliminary data.</text>
</comment>
<feature type="compositionally biased region" description="Gly residues" evidence="9">
    <location>
        <begin position="1215"/>
        <end position="1224"/>
    </location>
</feature>
<dbReference type="Proteomes" id="UP000247498">
    <property type="component" value="Unassembled WGS sequence"/>
</dbReference>
<evidence type="ECO:0000259" key="10">
    <source>
        <dbReference type="PROSITE" id="PS50067"/>
    </source>
</evidence>
<feature type="compositionally biased region" description="Gly residues" evidence="9">
    <location>
        <begin position="1428"/>
        <end position="1451"/>
    </location>
</feature>
<dbReference type="FunCoup" id="A0A2V0NVL4">
    <property type="interactions" value="1322"/>
</dbReference>
<feature type="coiled-coil region" evidence="8">
    <location>
        <begin position="414"/>
        <end position="505"/>
    </location>
</feature>
<dbReference type="InterPro" id="IPR027640">
    <property type="entry name" value="Kinesin-like_fam"/>
</dbReference>
<feature type="compositionally biased region" description="Low complexity" evidence="9">
    <location>
        <begin position="1471"/>
        <end position="1506"/>
    </location>
</feature>
<feature type="compositionally biased region" description="Acidic residues" evidence="9">
    <location>
        <begin position="272"/>
        <end position="292"/>
    </location>
</feature>
<evidence type="ECO:0000256" key="3">
    <source>
        <dbReference type="ARBA" id="ARBA00022741"/>
    </source>
</evidence>
<dbReference type="Pfam" id="PF25764">
    <property type="entry name" value="KIF21A_4th"/>
    <property type="match status" value="1"/>
</dbReference>
<feature type="region of interest" description="Disordered" evidence="9">
    <location>
        <begin position="618"/>
        <end position="639"/>
    </location>
</feature>
<dbReference type="PANTHER" id="PTHR47969">
    <property type="entry name" value="CHROMOSOME-ASSOCIATED KINESIN KIF4A-RELATED"/>
    <property type="match status" value="1"/>
</dbReference>
<feature type="compositionally biased region" description="Basic and acidic residues" evidence="9">
    <location>
        <begin position="1313"/>
        <end position="1322"/>
    </location>
</feature>
<dbReference type="PROSITE" id="PS50067">
    <property type="entry name" value="KINESIN_MOTOR_2"/>
    <property type="match status" value="1"/>
</dbReference>
<dbReference type="PROSITE" id="PS00411">
    <property type="entry name" value="KINESIN_MOTOR_1"/>
    <property type="match status" value="1"/>
</dbReference>
<feature type="region of interest" description="Disordered" evidence="9">
    <location>
        <begin position="1250"/>
        <end position="1322"/>
    </location>
</feature>
<feature type="coiled-coil region" evidence="8">
    <location>
        <begin position="1106"/>
        <end position="1140"/>
    </location>
</feature>
<evidence type="ECO:0000256" key="9">
    <source>
        <dbReference type="SAM" id="MobiDB-lite"/>
    </source>
</evidence>
<feature type="compositionally biased region" description="Gly residues" evidence="9">
    <location>
        <begin position="622"/>
        <end position="638"/>
    </location>
</feature>
<feature type="domain" description="Kinesin motor" evidence="10">
    <location>
        <begin position="21"/>
        <end position="399"/>
    </location>
</feature>
<dbReference type="OrthoDB" id="3176171at2759"/>
<feature type="compositionally biased region" description="Low complexity" evidence="9">
    <location>
        <begin position="1282"/>
        <end position="1303"/>
    </location>
</feature>
<dbReference type="InParanoid" id="A0A2V0NVL4"/>
<feature type="compositionally biased region" description="Low complexity" evidence="9">
    <location>
        <begin position="1663"/>
        <end position="1673"/>
    </location>
</feature>
<protein>
    <submittedName>
        <fullName evidence="11">Kinesin family member heavy chain</fullName>
    </submittedName>
</protein>
<name>A0A2V0NVL4_9CHLO</name>
<dbReference type="SMART" id="SM00129">
    <property type="entry name" value="KISc"/>
    <property type="match status" value="1"/>
</dbReference>
<dbReference type="GO" id="GO:0007052">
    <property type="term" value="P:mitotic spindle organization"/>
    <property type="evidence" value="ECO:0007669"/>
    <property type="project" value="TreeGrafter"/>
</dbReference>
<feature type="compositionally biased region" description="Gly residues" evidence="9">
    <location>
        <begin position="1638"/>
        <end position="1657"/>
    </location>
</feature>
<gene>
    <name evidence="11" type="ORF">Rsub_03988</name>
</gene>
<feature type="compositionally biased region" description="Basic residues" evidence="9">
    <location>
        <begin position="1454"/>
        <end position="1463"/>
    </location>
</feature>
<dbReference type="PANTHER" id="PTHR47969:SF15">
    <property type="entry name" value="CHROMOSOME-ASSOCIATED KINESIN KIF4A-RELATED"/>
    <property type="match status" value="1"/>
</dbReference>
<dbReference type="InterPro" id="IPR019821">
    <property type="entry name" value="Kinesin_motor_CS"/>
</dbReference>
<dbReference type="CDD" id="cd01372">
    <property type="entry name" value="KISc_KIF4"/>
    <property type="match status" value="1"/>
</dbReference>
<dbReference type="InterPro" id="IPR027417">
    <property type="entry name" value="P-loop_NTPase"/>
</dbReference>
<dbReference type="GO" id="GO:0003777">
    <property type="term" value="F:microtubule motor activity"/>
    <property type="evidence" value="ECO:0007669"/>
    <property type="project" value="InterPro"/>
</dbReference>
<feature type="compositionally biased region" description="Acidic residues" evidence="9">
    <location>
        <begin position="1361"/>
        <end position="1376"/>
    </location>
</feature>
<accession>A0A2V0NVL4</accession>
<comment type="similarity">
    <text evidence="7">Belongs to the TRAFAC class myosin-kinesin ATPase superfamily. Kinesin family.</text>
</comment>
<feature type="compositionally biased region" description="Low complexity" evidence="9">
    <location>
        <begin position="1806"/>
        <end position="1835"/>
    </location>
</feature>
<dbReference type="GO" id="GO:0008017">
    <property type="term" value="F:microtubule binding"/>
    <property type="evidence" value="ECO:0007669"/>
    <property type="project" value="InterPro"/>
</dbReference>
<dbReference type="GO" id="GO:0007018">
    <property type="term" value="P:microtubule-based movement"/>
    <property type="evidence" value="ECO:0007669"/>
    <property type="project" value="InterPro"/>
</dbReference>
<comment type="subcellular location">
    <subcellularLocation>
        <location evidence="1">Cytoplasm</location>
    </subcellularLocation>
</comment>
<evidence type="ECO:0000256" key="1">
    <source>
        <dbReference type="ARBA" id="ARBA00004496"/>
    </source>
</evidence>